<evidence type="ECO:0000313" key="2">
    <source>
        <dbReference type="Proteomes" id="UP000230002"/>
    </source>
</evidence>
<sequence>MTTAVRQRVPFRFSEDGNLEGRTLDEQEQEEVIDRLRKQNEDSDTIYYTGLQVLIGLSLVM</sequence>
<proteinExistence type="predicted"/>
<dbReference type="Proteomes" id="UP000230002">
    <property type="component" value="Unassembled WGS sequence"/>
</dbReference>
<reference evidence="1 2" key="1">
    <citation type="journal article" date="2015" name="Sci. Rep.">
        <title>Chromosome-level genome map provides insights into diverse defense mechanisms in the medicinal fungus Ganoderma sinense.</title>
        <authorList>
            <person name="Zhu Y."/>
            <person name="Xu J."/>
            <person name="Sun C."/>
            <person name="Zhou S."/>
            <person name="Xu H."/>
            <person name="Nelson D.R."/>
            <person name="Qian J."/>
            <person name="Song J."/>
            <person name="Luo H."/>
            <person name="Xiang L."/>
            <person name="Li Y."/>
            <person name="Xu Z."/>
            <person name="Ji A."/>
            <person name="Wang L."/>
            <person name="Lu S."/>
            <person name="Hayward A."/>
            <person name="Sun W."/>
            <person name="Li X."/>
            <person name="Schwartz D.C."/>
            <person name="Wang Y."/>
            <person name="Chen S."/>
        </authorList>
    </citation>
    <scope>NUCLEOTIDE SEQUENCE [LARGE SCALE GENOMIC DNA]</scope>
    <source>
        <strain evidence="1 2">ZZ0214-1</strain>
    </source>
</reference>
<protein>
    <submittedName>
        <fullName evidence="1">Uncharacterized protein</fullName>
    </submittedName>
</protein>
<dbReference type="OrthoDB" id="3358048at2759"/>
<comment type="caution">
    <text evidence="1">The sequence shown here is derived from an EMBL/GenBank/DDBJ whole genome shotgun (WGS) entry which is preliminary data.</text>
</comment>
<evidence type="ECO:0000313" key="1">
    <source>
        <dbReference type="EMBL" id="PIL22516.1"/>
    </source>
</evidence>
<organism evidence="1 2">
    <name type="scientific">Ganoderma sinense ZZ0214-1</name>
    <dbReference type="NCBI Taxonomy" id="1077348"/>
    <lineage>
        <taxon>Eukaryota</taxon>
        <taxon>Fungi</taxon>
        <taxon>Dikarya</taxon>
        <taxon>Basidiomycota</taxon>
        <taxon>Agaricomycotina</taxon>
        <taxon>Agaricomycetes</taxon>
        <taxon>Polyporales</taxon>
        <taxon>Polyporaceae</taxon>
        <taxon>Ganoderma</taxon>
    </lineage>
</organism>
<dbReference type="EMBL" id="AYKW01000069">
    <property type="protein sequence ID" value="PIL22516.1"/>
    <property type="molecule type" value="Genomic_DNA"/>
</dbReference>
<name>A0A2G8RLX4_9APHY</name>
<accession>A0A2G8RLX4</accession>
<dbReference type="AlphaFoldDB" id="A0A2G8RLX4"/>
<gene>
    <name evidence="1" type="ORF">GSI_15205</name>
</gene>
<keyword evidence="2" id="KW-1185">Reference proteome</keyword>